<feature type="compositionally biased region" description="Basic and acidic residues" evidence="4">
    <location>
        <begin position="1290"/>
        <end position="1302"/>
    </location>
</feature>
<feature type="region of interest" description="Disordered" evidence="4">
    <location>
        <begin position="1004"/>
        <end position="1158"/>
    </location>
</feature>
<dbReference type="Proteomes" id="UP000830671">
    <property type="component" value="Chromosome 1"/>
</dbReference>
<dbReference type="EMBL" id="CP019471">
    <property type="protein sequence ID" value="UQC73899.1"/>
    <property type="molecule type" value="Genomic_DNA"/>
</dbReference>
<gene>
    <name evidence="6" type="ORF">CLUP02_00546</name>
</gene>
<evidence type="ECO:0000256" key="1">
    <source>
        <dbReference type="ARBA" id="ARBA00004496"/>
    </source>
</evidence>
<name>A0A9Q8W899_9PEZI</name>
<feature type="region of interest" description="Disordered" evidence="4">
    <location>
        <begin position="85"/>
        <end position="109"/>
    </location>
</feature>
<evidence type="ECO:0000313" key="7">
    <source>
        <dbReference type="Proteomes" id="UP000830671"/>
    </source>
</evidence>
<feature type="region of interest" description="Disordered" evidence="4">
    <location>
        <begin position="874"/>
        <end position="894"/>
    </location>
</feature>
<feature type="compositionally biased region" description="Basic and acidic residues" evidence="4">
    <location>
        <begin position="1087"/>
        <end position="1097"/>
    </location>
</feature>
<protein>
    <recommendedName>
        <fullName evidence="5">Centrosomin N-terminal motif 1 domain-containing protein</fullName>
    </recommendedName>
</protein>
<evidence type="ECO:0000256" key="3">
    <source>
        <dbReference type="SAM" id="Coils"/>
    </source>
</evidence>
<feature type="coiled-coil region" evidence="3">
    <location>
        <begin position="740"/>
        <end position="795"/>
    </location>
</feature>
<feature type="compositionally biased region" description="Polar residues" evidence="4">
    <location>
        <begin position="1051"/>
        <end position="1072"/>
    </location>
</feature>
<feature type="compositionally biased region" description="Low complexity" evidence="4">
    <location>
        <begin position="950"/>
        <end position="970"/>
    </location>
</feature>
<evidence type="ECO:0000256" key="2">
    <source>
        <dbReference type="ARBA" id="ARBA00022490"/>
    </source>
</evidence>
<comment type="subcellular location">
    <subcellularLocation>
        <location evidence="1">Cytoplasm</location>
    </subcellularLocation>
</comment>
<feature type="compositionally biased region" description="Polar residues" evidence="4">
    <location>
        <begin position="1006"/>
        <end position="1022"/>
    </location>
</feature>
<evidence type="ECO:0000256" key="4">
    <source>
        <dbReference type="SAM" id="MobiDB-lite"/>
    </source>
</evidence>
<keyword evidence="2" id="KW-0963">Cytoplasm</keyword>
<dbReference type="KEGG" id="clup:CLUP02_00546"/>
<feature type="compositionally biased region" description="Polar residues" evidence="4">
    <location>
        <begin position="1401"/>
        <end position="1416"/>
    </location>
</feature>
<dbReference type="RefSeq" id="XP_049135550.1">
    <property type="nucleotide sequence ID" value="XM_049279593.1"/>
</dbReference>
<dbReference type="InterPro" id="IPR012943">
    <property type="entry name" value="Cnn_1N"/>
</dbReference>
<feature type="compositionally biased region" description="Polar residues" evidence="4">
    <location>
        <begin position="1264"/>
        <end position="1274"/>
    </location>
</feature>
<feature type="region of interest" description="Disordered" evidence="4">
    <location>
        <begin position="658"/>
        <end position="712"/>
    </location>
</feature>
<reference evidence="6" key="1">
    <citation type="journal article" date="2021" name="Mol. Plant Microbe Interact.">
        <title>Complete Genome Sequence of the Plant-Pathogenic Fungus Colletotrichum lupini.</title>
        <authorList>
            <person name="Baroncelli R."/>
            <person name="Pensec F."/>
            <person name="Da Lio D."/>
            <person name="Boufleur T."/>
            <person name="Vicente I."/>
            <person name="Sarrocco S."/>
            <person name="Picot A."/>
            <person name="Baraldi E."/>
            <person name="Sukno S."/>
            <person name="Thon M."/>
            <person name="Le Floch G."/>
        </authorList>
    </citation>
    <scope>NUCLEOTIDE SEQUENCE</scope>
    <source>
        <strain evidence="6">IMI 504893</strain>
    </source>
</reference>
<feature type="domain" description="Centrosomin N-terminal motif 1" evidence="5">
    <location>
        <begin position="713"/>
        <end position="780"/>
    </location>
</feature>
<dbReference type="GeneID" id="73334603"/>
<feature type="compositionally biased region" description="Basic and acidic residues" evidence="4">
    <location>
        <begin position="1025"/>
        <end position="1034"/>
    </location>
</feature>
<feature type="compositionally biased region" description="Low complexity" evidence="4">
    <location>
        <begin position="1417"/>
        <end position="1430"/>
    </location>
</feature>
<dbReference type="Pfam" id="PF07989">
    <property type="entry name" value="Cnn_1N"/>
    <property type="match status" value="1"/>
</dbReference>
<organism evidence="6 7">
    <name type="scientific">Colletotrichum lupini</name>
    <dbReference type="NCBI Taxonomy" id="145971"/>
    <lineage>
        <taxon>Eukaryota</taxon>
        <taxon>Fungi</taxon>
        <taxon>Dikarya</taxon>
        <taxon>Ascomycota</taxon>
        <taxon>Pezizomycotina</taxon>
        <taxon>Sordariomycetes</taxon>
        <taxon>Hypocreomycetidae</taxon>
        <taxon>Glomerellales</taxon>
        <taxon>Glomerellaceae</taxon>
        <taxon>Colletotrichum</taxon>
        <taxon>Colletotrichum acutatum species complex</taxon>
    </lineage>
</organism>
<sequence>MGKSKDICLPAAGICAHFTSFCSSFLYSTGLNSWSDVFLLKHWIVEEAHLLLPVLALVQLRFLHHSTSPDISHFFSVTFKIQPASSPTPTNTSPNNQRASSRPPTAFARPFPHRDPCTYWSFARLRISSLCPTIASGPSHPTSSHSSPARVCGLPHLVTRFAAHWRRIQPWNCCLLTPRVPAVGPVTSTQFHTLKPPAATLVTFVPLHQTPFPFLLLRVRIPVTQGSLCAASRVCLFLLPTRGRSVAVERGHRKKCATCSVILAILHFLSHELHLDQETNPVVIFASLNFNCQQNTPKITLSIGRYLLPGPPKGLFSEPDDTNIVVHRNTSIAREHDIDGGNSLKTIPSTPDTQYFFPCPAFPASVASLPGFLRLGPSTFALRRYNVCDTAQPPTLDPTADPTLWETKDPTREFARLPCLSTFASVHGEPSDVTQSSCLDGLSVLPSVPTPSRVGPKLRKPGLGLFSHNSSSLIPSKRIHSHDSTALLPLQFSFRCRGVPRDSSPYYSVTKNVDCPSRTRIILILDALLSPNSVTHHSNPTAGVILWAKEPSDNTNFLVDLHAGDCSRAIGSSTGRRSFFSLRYDGQSCADSIARPREVTTLSGLPTSNFEIKYKYQCNPTDPSKRKYFITALALRRWQSAASTYLQDKLQRRREEADRLAAVRSTQDMAASVELPPRHAQSSPVKGESVDGRRPRSSGGNGESTKNKGMGAKEMEATVSTLHKQNFDLKLELFHRRERQNALEERIDALESEKAQIDDVNDKLLDELEKRDKAVQEAVQMIVTLEAQVETLLKEREMVRMVDAAGFLPPDDLESRLRSPTPKPRIADLARLEDDAKTLNRMPSFLSDYTENTENLRKVYLSSRGSLLSLPRLNTEAVDETDPRRGNGMTSPSLSVLSESSFVSVYGEKEDQDQTIVADADEPHSMDGALLHSAPPRKASYGSDQSGIQRPPTTMSTRSSRPSRSSSTSRAPGPGQFQSLHDIIDHTSPLQKLARLDHTYLDSLPVQDSSPMAGRGQSQKQTKAAKREALRRVTTDSPASHPGEGLPPTPDTISTSTLRRFKTSNDTLSKQRAVSDQHSYRSVSRGTSKDDEGDHGGGARVFQHPPSSAFTGPEEPASAHYFESRPPLVPRPRSADETTISNHRELDWDSDGDSMHSLDSSLDIWLQQGKDPKYIAQQRSESPDLFSFPPSGGWNTAGMFGSSGGAFEVPGLPPPQRNTAEDALFQDGVQPLPPPNRRSSLGAKTGQTSSKNMPINGKLRKSPSRSGSRRNSVDAQMIQLAEAVANSPQHDSKTGARSKDSSHYPPSSTAAPRGHRLNFFRRSIGGSTAPSPVQHASPVAEPPAPTAPQAPMGVPSWVQRNHPGEEDRASATPPPILRNPRPARSGSFDEGAPVYDHGPTAPTTPMANHAPNTPNANGTPGSTETTPTSNSASGGAPLHKRKCQLPPGTGEGKSGAGGPGDLPIRGIWPNCGKWMTCCTMRTNQPGHDLEFQLKPAESFRNLSGTGGMALNSYKRKSTALYFSLWKTVL</sequence>
<feature type="compositionally biased region" description="Low complexity" evidence="4">
    <location>
        <begin position="85"/>
        <end position="96"/>
    </location>
</feature>
<feature type="region of interest" description="Disordered" evidence="4">
    <location>
        <begin position="925"/>
        <end position="980"/>
    </location>
</feature>
<keyword evidence="7" id="KW-1185">Reference proteome</keyword>
<evidence type="ECO:0000313" key="6">
    <source>
        <dbReference type="EMBL" id="UQC73899.1"/>
    </source>
</evidence>
<keyword evidence="3" id="KW-0175">Coiled coil</keyword>
<feature type="region of interest" description="Disordered" evidence="4">
    <location>
        <begin position="1196"/>
        <end position="1461"/>
    </location>
</feature>
<dbReference type="GO" id="GO:0005737">
    <property type="term" value="C:cytoplasm"/>
    <property type="evidence" value="ECO:0007669"/>
    <property type="project" value="UniProtKB-SubCell"/>
</dbReference>
<evidence type="ECO:0000259" key="5">
    <source>
        <dbReference type="Pfam" id="PF07989"/>
    </source>
</evidence>
<feature type="compositionally biased region" description="Gly residues" evidence="4">
    <location>
        <begin position="1449"/>
        <end position="1460"/>
    </location>
</feature>
<dbReference type="GO" id="GO:0005815">
    <property type="term" value="C:microtubule organizing center"/>
    <property type="evidence" value="ECO:0007669"/>
    <property type="project" value="InterPro"/>
</dbReference>
<proteinExistence type="predicted"/>
<accession>A0A9Q8W899</accession>